<protein>
    <submittedName>
        <fullName evidence="1">Uncharacterized protein</fullName>
    </submittedName>
</protein>
<name>A0ABV3ZH48_9BACT</name>
<dbReference type="Proteomes" id="UP001560573">
    <property type="component" value="Unassembled WGS sequence"/>
</dbReference>
<accession>A0ABV3ZH48</accession>
<dbReference type="EMBL" id="JAULBC010000005">
    <property type="protein sequence ID" value="MEX6689216.1"/>
    <property type="molecule type" value="Genomic_DNA"/>
</dbReference>
<comment type="caution">
    <text evidence="1">The sequence shown here is derived from an EMBL/GenBank/DDBJ whole genome shotgun (WGS) entry which is preliminary data.</text>
</comment>
<organism evidence="1 2">
    <name type="scientific">Danxiaibacter flavus</name>
    <dbReference type="NCBI Taxonomy" id="3049108"/>
    <lineage>
        <taxon>Bacteria</taxon>
        <taxon>Pseudomonadati</taxon>
        <taxon>Bacteroidota</taxon>
        <taxon>Chitinophagia</taxon>
        <taxon>Chitinophagales</taxon>
        <taxon>Chitinophagaceae</taxon>
        <taxon>Danxiaibacter</taxon>
    </lineage>
</organism>
<dbReference type="RefSeq" id="WP_369330622.1">
    <property type="nucleotide sequence ID" value="NZ_JAULBC010000005.1"/>
</dbReference>
<proteinExistence type="predicted"/>
<gene>
    <name evidence="1" type="ORF">QTN47_17030</name>
</gene>
<evidence type="ECO:0000313" key="1">
    <source>
        <dbReference type="EMBL" id="MEX6689216.1"/>
    </source>
</evidence>
<sequence length="345" mass="38583">MSYEITTPKASFVQFSGVPQRDSLEAFGFTLPEYDKFNAAFQFGIMDSATKGYTVPTTMELWVSICTTSGTLIAKLNQPTLLETAVKFTMPSTNIVLKSIKYGDFTREYSSPSVNKAGLSAVLLSDFGIDSDPVNMVAYCGAPDLVISYMNGVIISQLASVRTYKTLYADANTAIQSLVKPGKCYCYCIADGPGAVLDRSNVFTRSTTARFITQLRYRNNEDAFGFTYPVSTVYNRVSLPLYLKGMQPLFTKKLYRKSNGKNLVLSAQMDKQVEVTTDWMPEFYHECLSLALIHDQVEFLESNSWIGYVIDQDYKIEWDENAVDRGLGSAKLKTQTYNYSNDNCS</sequence>
<evidence type="ECO:0000313" key="2">
    <source>
        <dbReference type="Proteomes" id="UP001560573"/>
    </source>
</evidence>
<reference evidence="1 2" key="1">
    <citation type="submission" date="2023-07" db="EMBL/GenBank/DDBJ databases">
        <authorList>
            <person name="Lian W.-H."/>
        </authorList>
    </citation>
    <scope>NUCLEOTIDE SEQUENCE [LARGE SCALE GENOMIC DNA]</scope>
    <source>
        <strain evidence="1 2">SYSU DXS3180</strain>
    </source>
</reference>
<keyword evidence="2" id="KW-1185">Reference proteome</keyword>